<protein>
    <submittedName>
        <fullName evidence="2">Uncharacterized protein</fullName>
    </submittedName>
</protein>
<evidence type="ECO:0000313" key="2">
    <source>
        <dbReference type="EMBL" id="RDX85161.1"/>
    </source>
</evidence>
<sequence length="189" mass="21284">MVFMCEELTIEQEAPYQDDDLVRLQVVLHIDTDVINKSLANIDGGGEEVYKQLLDQTEFNEPKKDEYITTKSEIPIVIYNNYYIQMANRGTSDGRRPPNHGRGRGVSQRGQPTINSPTSINHISTSESTIPIHQHVILAIVEKEPQSIEVGDIVVTPSILQDSFTLESPSPHSEHAMDQRSFLQVIDNE</sequence>
<evidence type="ECO:0000256" key="1">
    <source>
        <dbReference type="SAM" id="MobiDB-lite"/>
    </source>
</evidence>
<feature type="non-terminal residue" evidence="2">
    <location>
        <position position="1"/>
    </location>
</feature>
<feature type="compositionally biased region" description="Polar residues" evidence="1">
    <location>
        <begin position="108"/>
        <end position="117"/>
    </location>
</feature>
<organism evidence="2 3">
    <name type="scientific">Mucuna pruriens</name>
    <name type="common">Velvet bean</name>
    <name type="synonym">Dolichos pruriens</name>
    <dbReference type="NCBI Taxonomy" id="157652"/>
    <lineage>
        <taxon>Eukaryota</taxon>
        <taxon>Viridiplantae</taxon>
        <taxon>Streptophyta</taxon>
        <taxon>Embryophyta</taxon>
        <taxon>Tracheophyta</taxon>
        <taxon>Spermatophyta</taxon>
        <taxon>Magnoliopsida</taxon>
        <taxon>eudicotyledons</taxon>
        <taxon>Gunneridae</taxon>
        <taxon>Pentapetalae</taxon>
        <taxon>rosids</taxon>
        <taxon>fabids</taxon>
        <taxon>Fabales</taxon>
        <taxon>Fabaceae</taxon>
        <taxon>Papilionoideae</taxon>
        <taxon>50 kb inversion clade</taxon>
        <taxon>NPAAA clade</taxon>
        <taxon>indigoferoid/millettioid clade</taxon>
        <taxon>Phaseoleae</taxon>
        <taxon>Mucuna</taxon>
    </lineage>
</organism>
<name>A0A371G3V8_MUCPR</name>
<feature type="region of interest" description="Disordered" evidence="1">
    <location>
        <begin position="89"/>
        <end position="117"/>
    </location>
</feature>
<comment type="caution">
    <text evidence="2">The sequence shown here is derived from an EMBL/GenBank/DDBJ whole genome shotgun (WGS) entry which is preliminary data.</text>
</comment>
<keyword evidence="3" id="KW-1185">Reference proteome</keyword>
<proteinExistence type="predicted"/>
<dbReference type="AlphaFoldDB" id="A0A371G3V8"/>
<dbReference type="Proteomes" id="UP000257109">
    <property type="component" value="Unassembled WGS sequence"/>
</dbReference>
<gene>
    <name evidence="2" type="ORF">CR513_33684</name>
</gene>
<reference evidence="2" key="1">
    <citation type="submission" date="2018-05" db="EMBL/GenBank/DDBJ databases">
        <title>Draft genome of Mucuna pruriens seed.</title>
        <authorList>
            <person name="Nnadi N.E."/>
            <person name="Vos R."/>
            <person name="Hasami M.H."/>
            <person name="Devisetty U.K."/>
            <person name="Aguiy J.C."/>
        </authorList>
    </citation>
    <scope>NUCLEOTIDE SEQUENCE [LARGE SCALE GENOMIC DNA]</scope>
    <source>
        <strain evidence="2">JCA_2017</strain>
    </source>
</reference>
<evidence type="ECO:0000313" key="3">
    <source>
        <dbReference type="Proteomes" id="UP000257109"/>
    </source>
</evidence>
<feature type="region of interest" description="Disordered" evidence="1">
    <location>
        <begin position="165"/>
        <end position="189"/>
    </location>
</feature>
<dbReference type="EMBL" id="QJKJ01006861">
    <property type="protein sequence ID" value="RDX85161.1"/>
    <property type="molecule type" value="Genomic_DNA"/>
</dbReference>
<accession>A0A371G3V8</accession>